<evidence type="ECO:0000313" key="5">
    <source>
        <dbReference type="EMBL" id="MBP1933403.1"/>
    </source>
</evidence>
<feature type="compositionally biased region" description="Basic and acidic residues" evidence="3">
    <location>
        <begin position="255"/>
        <end position="273"/>
    </location>
</feature>
<dbReference type="SUPFAM" id="SSF100939">
    <property type="entry name" value="SPOC domain-like"/>
    <property type="match status" value="1"/>
</dbReference>
<dbReference type="Pfam" id="PF02735">
    <property type="entry name" value="Ku"/>
    <property type="match status" value="1"/>
</dbReference>
<comment type="subunit">
    <text evidence="2">Homodimer. Interacts with LigD.</text>
</comment>
<keyword evidence="6" id="KW-1185">Reference proteome</keyword>
<keyword evidence="2" id="KW-0233">DNA recombination</keyword>
<feature type="region of interest" description="Disordered" evidence="3">
    <location>
        <begin position="253"/>
        <end position="283"/>
    </location>
</feature>
<dbReference type="InterPro" id="IPR006164">
    <property type="entry name" value="DNA_bd_Ku70/Ku80"/>
</dbReference>
<keyword evidence="2" id="KW-0234">DNA repair</keyword>
<feature type="domain" description="Ku" evidence="4">
    <location>
        <begin position="52"/>
        <end position="180"/>
    </location>
</feature>
<dbReference type="InterPro" id="IPR009187">
    <property type="entry name" value="Prok_Ku"/>
</dbReference>
<reference evidence="5 6" key="1">
    <citation type="submission" date="2021-03" db="EMBL/GenBank/DDBJ databases">
        <title>Genomic Encyclopedia of Type Strains, Phase IV (KMG-IV): sequencing the most valuable type-strain genomes for metagenomic binning, comparative biology and taxonomic classification.</title>
        <authorList>
            <person name="Goeker M."/>
        </authorList>
    </citation>
    <scope>NUCLEOTIDE SEQUENCE [LARGE SCALE GENOMIC DNA]</scope>
    <source>
        <strain evidence="5 6">DSM 24738</strain>
    </source>
</reference>
<evidence type="ECO:0000256" key="3">
    <source>
        <dbReference type="SAM" id="MobiDB-lite"/>
    </source>
</evidence>
<sequence>MHTMWKGSISFGLVNIPIKMFSATEDKDVRFRTLHKECGTPIKYIKTCPVCDREVQNEEIVKGYEYEPGRFVLMENEEIDAITPETRKTIEILDFVHLEQIDPIYFDKTYFLSPQETGDKAYSLLREAMKRAGKIAIAKITIRSKESLAAVRLYENCIVMETIFYPDEVRSVEHVPGLPGNMELNESEMNMAIQLIENLATDFNPEKYADDYRNKLLELIHAKIEGEEIQEAPNVPRAAKVVDLMAALQASLDATRQDKKEKAASTATEAKEPVKKRKRKATV</sequence>
<feature type="compositionally biased region" description="Basic residues" evidence="3">
    <location>
        <begin position="274"/>
        <end position="283"/>
    </location>
</feature>
<dbReference type="InterPro" id="IPR016194">
    <property type="entry name" value="SPOC-like_C_dom_sf"/>
</dbReference>
<dbReference type="Proteomes" id="UP001519343">
    <property type="component" value="Unassembled WGS sequence"/>
</dbReference>
<dbReference type="RefSeq" id="WP_209811423.1">
    <property type="nucleotide sequence ID" value="NZ_JAGGKT010000011.1"/>
</dbReference>
<keyword evidence="1 2" id="KW-0238">DNA-binding</keyword>
<comment type="function">
    <text evidence="2">With LigD forms a non-homologous end joining (NHEJ) DNA repair enzyme, which repairs dsDNA breaks with reduced fidelity. Binds linear dsDNA with 5'- and 3'- overhangs but not closed circular dsDNA nor ssDNA. Recruits and stimulates the ligase activity of LigD.</text>
</comment>
<comment type="similarity">
    <text evidence="2">Belongs to the prokaryotic Ku family.</text>
</comment>
<keyword evidence="2" id="KW-0227">DNA damage</keyword>
<accession>A0ABS4GT05</accession>
<dbReference type="PANTHER" id="PTHR41251:SF1">
    <property type="entry name" value="NON-HOMOLOGOUS END JOINING PROTEIN KU"/>
    <property type="match status" value="1"/>
</dbReference>
<dbReference type="NCBIfam" id="TIGR02772">
    <property type="entry name" value="Ku_bact"/>
    <property type="match status" value="1"/>
</dbReference>
<gene>
    <name evidence="2" type="primary">ku</name>
    <name evidence="5" type="ORF">J2Z37_003416</name>
</gene>
<dbReference type="SMART" id="SM00559">
    <property type="entry name" value="Ku78"/>
    <property type="match status" value="1"/>
</dbReference>
<dbReference type="CDD" id="cd00789">
    <property type="entry name" value="KU_like"/>
    <property type="match status" value="1"/>
</dbReference>
<dbReference type="EMBL" id="JAGGKT010000011">
    <property type="protein sequence ID" value="MBP1933403.1"/>
    <property type="molecule type" value="Genomic_DNA"/>
</dbReference>
<name>A0ABS4GT05_9BACL</name>
<dbReference type="HAMAP" id="MF_01875">
    <property type="entry name" value="Prokaryotic_Ku"/>
    <property type="match status" value="1"/>
</dbReference>
<evidence type="ECO:0000313" key="6">
    <source>
        <dbReference type="Proteomes" id="UP001519343"/>
    </source>
</evidence>
<comment type="caution">
    <text evidence="5">The sequence shown here is derived from an EMBL/GenBank/DDBJ whole genome shotgun (WGS) entry which is preliminary data.</text>
</comment>
<evidence type="ECO:0000256" key="1">
    <source>
        <dbReference type="ARBA" id="ARBA00023125"/>
    </source>
</evidence>
<evidence type="ECO:0000259" key="4">
    <source>
        <dbReference type="SMART" id="SM00559"/>
    </source>
</evidence>
<protein>
    <recommendedName>
        <fullName evidence="2">Non-homologous end joining protein Ku</fullName>
    </recommendedName>
</protein>
<dbReference type="PANTHER" id="PTHR41251">
    <property type="entry name" value="NON-HOMOLOGOUS END JOINING PROTEIN KU"/>
    <property type="match status" value="1"/>
</dbReference>
<proteinExistence type="inferred from homology"/>
<evidence type="ECO:0000256" key="2">
    <source>
        <dbReference type="HAMAP-Rule" id="MF_01875"/>
    </source>
</evidence>
<dbReference type="PIRSF" id="PIRSF006493">
    <property type="entry name" value="Prok_Ku"/>
    <property type="match status" value="1"/>
</dbReference>
<organism evidence="5 6">
    <name type="scientific">Ammoniphilus resinae</name>
    <dbReference type="NCBI Taxonomy" id="861532"/>
    <lineage>
        <taxon>Bacteria</taxon>
        <taxon>Bacillati</taxon>
        <taxon>Bacillota</taxon>
        <taxon>Bacilli</taxon>
        <taxon>Bacillales</taxon>
        <taxon>Paenibacillaceae</taxon>
        <taxon>Aneurinibacillus group</taxon>
        <taxon>Ammoniphilus</taxon>
    </lineage>
</organism>
<dbReference type="Gene3D" id="2.40.290.10">
    <property type="match status" value="1"/>
</dbReference>